<feature type="chain" id="PRO_5042947794" description="Protein quiver" evidence="3">
    <location>
        <begin position="24"/>
        <end position="170"/>
    </location>
</feature>
<dbReference type="EMBL" id="JBAMIC010000013">
    <property type="protein sequence ID" value="KAK7097922.1"/>
    <property type="molecule type" value="Genomic_DNA"/>
</dbReference>
<accession>A0AAN9G7L0</accession>
<dbReference type="Pfam" id="PF17064">
    <property type="entry name" value="QVR"/>
    <property type="match status" value="1"/>
</dbReference>
<keyword evidence="1 3" id="KW-0732">Signal</keyword>
<comment type="caution">
    <text evidence="4">The sequence shown here is derived from an EMBL/GenBank/DDBJ whole genome shotgun (WGS) entry which is preliminary data.</text>
</comment>
<reference evidence="4 5" key="1">
    <citation type="submission" date="2024-02" db="EMBL/GenBank/DDBJ databases">
        <title>Chromosome-scale genome assembly of the rough periwinkle Littorina saxatilis.</title>
        <authorList>
            <person name="De Jode A."/>
            <person name="Faria R."/>
            <person name="Formenti G."/>
            <person name="Sims Y."/>
            <person name="Smith T.P."/>
            <person name="Tracey A."/>
            <person name="Wood J.M.D."/>
            <person name="Zagrodzka Z.B."/>
            <person name="Johannesson K."/>
            <person name="Butlin R.K."/>
            <person name="Leder E.H."/>
        </authorList>
    </citation>
    <scope>NUCLEOTIDE SEQUENCE [LARGE SCALE GENOMIC DNA]</scope>
    <source>
        <strain evidence="4">Snail1</strain>
        <tissue evidence="4">Muscle</tissue>
    </source>
</reference>
<dbReference type="PANTHER" id="PTHR33562">
    <property type="entry name" value="ATILLA, ISOFORM B-RELATED-RELATED"/>
    <property type="match status" value="1"/>
</dbReference>
<dbReference type="AlphaFoldDB" id="A0AAN9G7L0"/>
<dbReference type="Proteomes" id="UP001374579">
    <property type="component" value="Unassembled WGS sequence"/>
</dbReference>
<evidence type="ECO:0008006" key="6">
    <source>
        <dbReference type="Google" id="ProtNLM"/>
    </source>
</evidence>
<gene>
    <name evidence="4" type="ORF">V1264_004827</name>
</gene>
<evidence type="ECO:0000256" key="3">
    <source>
        <dbReference type="SAM" id="SignalP"/>
    </source>
</evidence>
<organism evidence="4 5">
    <name type="scientific">Littorina saxatilis</name>
    <dbReference type="NCBI Taxonomy" id="31220"/>
    <lineage>
        <taxon>Eukaryota</taxon>
        <taxon>Metazoa</taxon>
        <taxon>Spiralia</taxon>
        <taxon>Lophotrochozoa</taxon>
        <taxon>Mollusca</taxon>
        <taxon>Gastropoda</taxon>
        <taxon>Caenogastropoda</taxon>
        <taxon>Littorinimorpha</taxon>
        <taxon>Littorinoidea</taxon>
        <taxon>Littorinidae</taxon>
        <taxon>Littorina</taxon>
    </lineage>
</organism>
<evidence type="ECO:0000313" key="5">
    <source>
        <dbReference type="Proteomes" id="UP001374579"/>
    </source>
</evidence>
<proteinExistence type="predicted"/>
<dbReference type="GO" id="GO:0032222">
    <property type="term" value="P:regulation of synaptic transmission, cholinergic"/>
    <property type="evidence" value="ECO:0007669"/>
    <property type="project" value="InterPro"/>
</dbReference>
<protein>
    <recommendedName>
        <fullName evidence="6">Protein quiver</fullName>
    </recommendedName>
</protein>
<dbReference type="InterPro" id="IPR050975">
    <property type="entry name" value="Sleep_regulator"/>
</dbReference>
<name>A0AAN9G7L0_9CAEN</name>
<dbReference type="InterPro" id="IPR031424">
    <property type="entry name" value="QVR-like"/>
</dbReference>
<sequence>MSSGGRTVATVLFLTGLITCCVAPMCFSCTQKDFGCNDPFTLPNTEAITCDETCVKMRGDRYSDSVPIVEVTRACIGQRDDGCYNTTYNSIFVEACACNTDYCNASPPASSAAKADSVRIVEVIRMCLEQRDDGCYDTTFNGISVEACACNTDYCNASPPASSAAKGALL</sequence>
<evidence type="ECO:0000313" key="4">
    <source>
        <dbReference type="EMBL" id="KAK7097922.1"/>
    </source>
</evidence>
<evidence type="ECO:0000256" key="1">
    <source>
        <dbReference type="ARBA" id="ARBA00022729"/>
    </source>
</evidence>
<dbReference type="GO" id="GO:0030431">
    <property type="term" value="P:sleep"/>
    <property type="evidence" value="ECO:0007669"/>
    <property type="project" value="InterPro"/>
</dbReference>
<keyword evidence="5" id="KW-1185">Reference proteome</keyword>
<evidence type="ECO:0000256" key="2">
    <source>
        <dbReference type="ARBA" id="ARBA00023180"/>
    </source>
</evidence>
<keyword evidence="2" id="KW-0325">Glycoprotein</keyword>
<feature type="signal peptide" evidence="3">
    <location>
        <begin position="1"/>
        <end position="23"/>
    </location>
</feature>